<keyword evidence="2" id="KW-1185">Reference proteome</keyword>
<accession>A0A9X9LED1</accession>
<proteinExistence type="predicted"/>
<dbReference type="EMBL" id="CYRY02001531">
    <property type="protein sequence ID" value="VCW66172.1"/>
    <property type="molecule type" value="Genomic_DNA"/>
</dbReference>
<protein>
    <submittedName>
        <fullName evidence="1">Uncharacterized protein</fullName>
    </submittedName>
</protein>
<organism evidence="1 2">
    <name type="scientific">Gulo gulo</name>
    <name type="common">Wolverine</name>
    <name type="synonym">Gluton</name>
    <dbReference type="NCBI Taxonomy" id="48420"/>
    <lineage>
        <taxon>Eukaryota</taxon>
        <taxon>Metazoa</taxon>
        <taxon>Chordata</taxon>
        <taxon>Craniata</taxon>
        <taxon>Vertebrata</taxon>
        <taxon>Euteleostomi</taxon>
        <taxon>Mammalia</taxon>
        <taxon>Eutheria</taxon>
        <taxon>Laurasiatheria</taxon>
        <taxon>Carnivora</taxon>
        <taxon>Caniformia</taxon>
        <taxon>Musteloidea</taxon>
        <taxon>Mustelidae</taxon>
        <taxon>Guloninae</taxon>
        <taxon>Gulo</taxon>
    </lineage>
</organism>
<gene>
    <name evidence="1" type="ORF">BN2614_LOCUS1</name>
</gene>
<comment type="caution">
    <text evidence="1">The sequence shown here is derived from an EMBL/GenBank/DDBJ whole genome shotgun (WGS) entry which is preliminary data.</text>
</comment>
<dbReference type="Proteomes" id="UP000269945">
    <property type="component" value="Unassembled WGS sequence"/>
</dbReference>
<sequence>MRDSKSCGCVSMMFCLPHPLASLPGGNLPTDCQELINLLTWDHNCSCLVRCCVAQEG</sequence>
<name>A0A9X9LED1_GULGU</name>
<dbReference type="AlphaFoldDB" id="A0A9X9LED1"/>
<evidence type="ECO:0000313" key="2">
    <source>
        <dbReference type="Proteomes" id="UP000269945"/>
    </source>
</evidence>
<reference evidence="1 2" key="1">
    <citation type="submission" date="2018-10" db="EMBL/GenBank/DDBJ databases">
        <authorList>
            <person name="Ekblom R."/>
            <person name="Jareborg N."/>
        </authorList>
    </citation>
    <scope>NUCLEOTIDE SEQUENCE [LARGE SCALE GENOMIC DNA]</scope>
    <source>
        <tissue evidence="1">Muscle</tissue>
    </source>
</reference>
<evidence type="ECO:0000313" key="1">
    <source>
        <dbReference type="EMBL" id="VCW66172.1"/>
    </source>
</evidence>